<dbReference type="Gene3D" id="3.40.50.300">
    <property type="entry name" value="P-loop containing nucleotide triphosphate hydrolases"/>
    <property type="match status" value="1"/>
</dbReference>
<evidence type="ECO:0000313" key="2">
    <source>
        <dbReference type="EMBL" id="MCF4006125.1"/>
    </source>
</evidence>
<gene>
    <name evidence="2" type="ORF">L1O03_02895</name>
</gene>
<name>A0A9X1TXI5_9CORY</name>
<protein>
    <recommendedName>
        <fullName evidence="4">ATP/GTP-binding protein</fullName>
    </recommendedName>
</protein>
<keyword evidence="3" id="KW-1185">Reference proteome</keyword>
<dbReference type="Proteomes" id="UP001139336">
    <property type="component" value="Unassembled WGS sequence"/>
</dbReference>
<dbReference type="RefSeq" id="WP_236117900.1">
    <property type="nucleotide sequence ID" value="NZ_JAKGSI010000001.1"/>
</dbReference>
<feature type="region of interest" description="Disordered" evidence="1">
    <location>
        <begin position="572"/>
        <end position="596"/>
    </location>
</feature>
<reference evidence="2" key="1">
    <citation type="submission" date="2022-01" db="EMBL/GenBank/DDBJ databases">
        <title>Corynebacterium sp. nov isolated from isolated from the feces of the greater white-fronted geese (Anser albifrons) at Poyang Lake, PR China.</title>
        <authorList>
            <person name="Liu Q."/>
        </authorList>
    </citation>
    <scope>NUCLEOTIDE SEQUENCE</scope>
    <source>
        <strain evidence="2">JCM 32435</strain>
    </source>
</reference>
<proteinExistence type="predicted"/>
<evidence type="ECO:0000313" key="3">
    <source>
        <dbReference type="Proteomes" id="UP001139336"/>
    </source>
</evidence>
<dbReference type="InterPro" id="IPR027417">
    <property type="entry name" value="P-loop_NTPase"/>
</dbReference>
<dbReference type="Gene3D" id="1.10.8.730">
    <property type="match status" value="1"/>
</dbReference>
<organism evidence="2 3">
    <name type="scientific">Corynebacterium uropygiale</name>
    <dbReference type="NCBI Taxonomy" id="1775911"/>
    <lineage>
        <taxon>Bacteria</taxon>
        <taxon>Bacillati</taxon>
        <taxon>Actinomycetota</taxon>
        <taxon>Actinomycetes</taxon>
        <taxon>Mycobacteriales</taxon>
        <taxon>Corynebacteriaceae</taxon>
        <taxon>Corynebacterium</taxon>
    </lineage>
</organism>
<dbReference type="AlphaFoldDB" id="A0A9X1TXI5"/>
<sequence>MVKLLTEKERETLDEKIARGGLSGWIASKRLRLDDERRLHAETVATTTAETWRGKVKLSSRGFHMPFGGPDQIVGPMPEARATTVQLAGLNPWAVGAGAPLVGTPVGLHLVTGGSVHFDLTGWMVRGGYITAPVMLLLALNGYGKSSLVRRIQTGAVAQGRTSLVLGDCKPDFRAQTEAFGGQVIELGHGHGTLNPLDVGALGRVIPVFEEEADKEDKAGNTTRAELLREKASSLRLEVRQRQLTMVAGLIELIRHGKVGDFEETVIASSLRILYEEEGFDAENPPLLQDLLEVIKSSHPTLMEDVGVDVHPTWAKADDEDYSRIALEEYSHQIQPLRRSLRALIKGEFGEIFNNQTTTRLDLDAPAICVDVSKIPHSDTSPLRAAVLMTCWSEGFGAVQAAHELADMGLAPKRTFQCIMDELWQVLGADSSMISRVNELSRLNRTIGTELIMITHSIADFGAFDSARERGQAEGLVERARVKIFGALPPKEVARLRDVVGLSATEESMLTSWAATTSLTGEGARPGEAPPLPPGTGKFLIKVGERGTPGIPFQLIFAPSERTSGVHDTNARFADAGKRAGLEKTAMTPDEGKHHR</sequence>
<comment type="caution">
    <text evidence="2">The sequence shown here is derived from an EMBL/GenBank/DDBJ whole genome shotgun (WGS) entry which is preliminary data.</text>
</comment>
<accession>A0A9X1TXI5</accession>
<evidence type="ECO:0008006" key="4">
    <source>
        <dbReference type="Google" id="ProtNLM"/>
    </source>
</evidence>
<dbReference type="SUPFAM" id="SSF52540">
    <property type="entry name" value="P-loop containing nucleoside triphosphate hydrolases"/>
    <property type="match status" value="1"/>
</dbReference>
<dbReference type="EMBL" id="JAKGSI010000001">
    <property type="protein sequence ID" value="MCF4006125.1"/>
    <property type="molecule type" value="Genomic_DNA"/>
</dbReference>
<evidence type="ECO:0000256" key="1">
    <source>
        <dbReference type="SAM" id="MobiDB-lite"/>
    </source>
</evidence>